<evidence type="ECO:0000256" key="2">
    <source>
        <dbReference type="SAM" id="Phobius"/>
    </source>
</evidence>
<gene>
    <name evidence="3" type="ORF">DBR06_SOUSAS46010011</name>
</gene>
<organism evidence="3 4">
    <name type="scientific">Sousa chinensis</name>
    <name type="common">Indo-pacific humpbacked dolphin</name>
    <name type="synonym">Steno chinensis</name>
    <dbReference type="NCBI Taxonomy" id="103600"/>
    <lineage>
        <taxon>Eukaryota</taxon>
        <taxon>Metazoa</taxon>
        <taxon>Chordata</taxon>
        <taxon>Craniata</taxon>
        <taxon>Vertebrata</taxon>
        <taxon>Euteleostomi</taxon>
        <taxon>Mammalia</taxon>
        <taxon>Eutheria</taxon>
        <taxon>Laurasiatheria</taxon>
        <taxon>Artiodactyla</taxon>
        <taxon>Whippomorpha</taxon>
        <taxon>Cetacea</taxon>
        <taxon>Odontoceti</taxon>
        <taxon>Delphinidae</taxon>
        <taxon>Sousa</taxon>
    </lineage>
</organism>
<dbReference type="PANTHER" id="PTHR34763:SF3">
    <property type="entry name" value="FAM104B"/>
    <property type="match status" value="1"/>
</dbReference>
<dbReference type="Proteomes" id="UP000295264">
    <property type="component" value="Unassembled WGS sequence"/>
</dbReference>
<dbReference type="PANTHER" id="PTHR34763">
    <property type="entry name" value="PROTEIN FAM104A"/>
    <property type="match status" value="1"/>
</dbReference>
<feature type="compositionally biased region" description="Polar residues" evidence="1">
    <location>
        <begin position="186"/>
        <end position="198"/>
    </location>
</feature>
<evidence type="ECO:0000313" key="3">
    <source>
        <dbReference type="EMBL" id="TEA39763.1"/>
    </source>
</evidence>
<reference evidence="3 4" key="1">
    <citation type="journal article" date="2018" name="Genomics">
        <title>Molecular footprints of inshore aquatic adaptation in Indo-Pacific humpback dolphin (Sousa chinensis).</title>
        <authorList>
            <person name="Ming Y."/>
            <person name="Jian J."/>
            <person name="Yu F."/>
            <person name="Yu X."/>
            <person name="Wang J."/>
            <person name="Liu W."/>
        </authorList>
    </citation>
    <scope>NUCLEOTIDE SEQUENCE [LARGE SCALE GENOMIC DNA]</scope>
    <source>
        <strain evidence="3">MY-2018</strain>
        <tissue evidence="3">Skin</tissue>
    </source>
</reference>
<dbReference type="EMBL" id="QWLN02003744">
    <property type="protein sequence ID" value="TEA39763.1"/>
    <property type="molecule type" value="Genomic_DNA"/>
</dbReference>
<keyword evidence="4" id="KW-1185">Reference proteome</keyword>
<evidence type="ECO:0000313" key="4">
    <source>
        <dbReference type="Proteomes" id="UP000295264"/>
    </source>
</evidence>
<dbReference type="Pfam" id="PF15434">
    <property type="entry name" value="FAM104"/>
    <property type="match status" value="1"/>
</dbReference>
<keyword evidence="2" id="KW-1133">Transmembrane helix</keyword>
<feature type="compositionally biased region" description="Basic residues" evidence="1">
    <location>
        <begin position="144"/>
        <end position="153"/>
    </location>
</feature>
<accession>A0A484GVX7</accession>
<keyword evidence="2" id="KW-0812">Transmembrane</keyword>
<sequence>MVPAAALRKAAVPGRFVWATVSCTGPSLVLTIPLCFFGQYRQGRFGWYYVFSGPKYECRGPITDMLLELRTQSLDNKQYVRMKSELIAVVFLLPSPDFTYMYATGSQIKCPKYQLLGDIFSSLLWFIFRERRRNHNKEDNHHSPQSKRSKRHPVFQESQDAESSSSDKDRSSSSVNTPERVIGPESSLNQIVAEPNMSTPQSSYEEYVLCQGSYSHINQILREEHFNSLQQQGQSPA</sequence>
<protein>
    <submittedName>
        <fullName evidence="3">Uncharacterized protein</fullName>
    </submittedName>
</protein>
<feature type="transmembrane region" description="Helical" evidence="2">
    <location>
        <begin position="16"/>
        <end position="37"/>
    </location>
</feature>
<dbReference type="InterPro" id="IPR029222">
    <property type="entry name" value="VCF1/2-like"/>
</dbReference>
<proteinExistence type="predicted"/>
<comment type="caution">
    <text evidence="3">The sequence shown here is derived from an EMBL/GenBank/DDBJ whole genome shotgun (WGS) entry which is preliminary data.</text>
</comment>
<name>A0A484GVX7_SOUCH</name>
<feature type="region of interest" description="Disordered" evidence="1">
    <location>
        <begin position="136"/>
        <end position="198"/>
    </location>
</feature>
<keyword evidence="2" id="KW-0472">Membrane</keyword>
<dbReference type="AlphaFoldDB" id="A0A484GVX7"/>
<evidence type="ECO:0000256" key="1">
    <source>
        <dbReference type="SAM" id="MobiDB-lite"/>
    </source>
</evidence>